<dbReference type="NCBIfam" id="TIGR00054">
    <property type="entry name" value="RIP metalloprotease RseP"/>
    <property type="match status" value="1"/>
</dbReference>
<dbReference type="SMART" id="SM00228">
    <property type="entry name" value="PDZ"/>
    <property type="match status" value="1"/>
</dbReference>
<dbReference type="SUPFAM" id="SSF50156">
    <property type="entry name" value="PDZ domain-like"/>
    <property type="match status" value="1"/>
</dbReference>
<dbReference type="CDD" id="cd06163">
    <property type="entry name" value="S2P-M50_PDZ_RseP-like"/>
    <property type="match status" value="1"/>
</dbReference>
<dbReference type="AlphaFoldDB" id="A0A0D8I6M6"/>
<dbReference type="InterPro" id="IPR036034">
    <property type="entry name" value="PDZ_sf"/>
</dbReference>
<evidence type="ECO:0000256" key="5">
    <source>
        <dbReference type="ARBA" id="ARBA00022692"/>
    </source>
</evidence>
<dbReference type="Gene3D" id="2.30.42.10">
    <property type="match status" value="1"/>
</dbReference>
<dbReference type="InterPro" id="IPR004387">
    <property type="entry name" value="Pept_M50_Zn"/>
</dbReference>
<dbReference type="PATRIC" id="fig|84022.5.peg.1798"/>
<evidence type="ECO:0000313" key="13">
    <source>
        <dbReference type="Proteomes" id="UP000035704"/>
    </source>
</evidence>
<dbReference type="GO" id="GO:0016020">
    <property type="term" value="C:membrane"/>
    <property type="evidence" value="ECO:0007669"/>
    <property type="project" value="UniProtKB-SubCell"/>
</dbReference>
<feature type="transmembrane region" description="Helical" evidence="11">
    <location>
        <begin position="90"/>
        <end position="115"/>
    </location>
</feature>
<evidence type="ECO:0000256" key="1">
    <source>
        <dbReference type="ARBA" id="ARBA00001947"/>
    </source>
</evidence>
<dbReference type="RefSeq" id="WP_044825910.1">
    <property type="nucleotide sequence ID" value="NZ_CP009687.1"/>
</dbReference>
<evidence type="ECO:0000256" key="7">
    <source>
        <dbReference type="ARBA" id="ARBA00022833"/>
    </source>
</evidence>
<keyword evidence="9 11" id="KW-0482">Metalloprotease</keyword>
<reference evidence="12 13" key="1">
    <citation type="submission" date="2014-10" db="EMBL/GenBank/DDBJ databases">
        <title>Genome sequence of Clostridium aceticum DSM 1496.</title>
        <authorList>
            <person name="Poehlein A."/>
            <person name="Schiel-Bengelsdorf B."/>
            <person name="Gottschalk G."/>
            <person name="Duerre P."/>
            <person name="Daniel R."/>
        </authorList>
    </citation>
    <scope>NUCLEOTIDE SEQUENCE [LARGE SCALE GENOMIC DNA]</scope>
    <source>
        <strain evidence="12 13">DSM 1496</strain>
    </source>
</reference>
<evidence type="ECO:0000256" key="8">
    <source>
        <dbReference type="ARBA" id="ARBA00022989"/>
    </source>
</evidence>
<evidence type="ECO:0000256" key="2">
    <source>
        <dbReference type="ARBA" id="ARBA00004141"/>
    </source>
</evidence>
<organism evidence="12 13">
    <name type="scientific">Clostridium aceticum</name>
    <dbReference type="NCBI Taxonomy" id="84022"/>
    <lineage>
        <taxon>Bacteria</taxon>
        <taxon>Bacillati</taxon>
        <taxon>Bacillota</taxon>
        <taxon>Clostridia</taxon>
        <taxon>Eubacteriales</taxon>
        <taxon>Clostridiaceae</taxon>
        <taxon>Clostridium</taxon>
    </lineage>
</organism>
<dbReference type="PROSITE" id="PS50106">
    <property type="entry name" value="PDZ"/>
    <property type="match status" value="1"/>
</dbReference>
<keyword evidence="4 12" id="KW-0645">Protease</keyword>
<dbReference type="EC" id="3.4.24.-" evidence="11"/>
<dbReference type="EMBL" id="CP009687">
    <property type="protein sequence ID" value="AKL95441.1"/>
    <property type="molecule type" value="Genomic_DNA"/>
</dbReference>
<comment type="cofactor">
    <cofactor evidence="1 11">
        <name>Zn(2+)</name>
        <dbReference type="ChEBI" id="CHEBI:29105"/>
    </cofactor>
</comment>
<name>A0A0D8I6M6_9CLOT</name>
<dbReference type="GO" id="GO:0004222">
    <property type="term" value="F:metalloendopeptidase activity"/>
    <property type="evidence" value="ECO:0007669"/>
    <property type="project" value="InterPro"/>
</dbReference>
<evidence type="ECO:0000256" key="4">
    <source>
        <dbReference type="ARBA" id="ARBA00022670"/>
    </source>
</evidence>
<keyword evidence="10 11" id="KW-0472">Membrane</keyword>
<dbReference type="PANTHER" id="PTHR42837:SF2">
    <property type="entry name" value="MEMBRANE METALLOPROTEASE ARASP2, CHLOROPLASTIC-RELATED"/>
    <property type="match status" value="1"/>
</dbReference>
<dbReference type="GO" id="GO:0006508">
    <property type="term" value="P:proteolysis"/>
    <property type="evidence" value="ECO:0007669"/>
    <property type="project" value="UniProtKB-KW"/>
</dbReference>
<comment type="subcellular location">
    <subcellularLocation>
        <location evidence="2">Membrane</location>
        <topology evidence="2">Multi-pass membrane protein</topology>
    </subcellularLocation>
</comment>
<evidence type="ECO:0000313" key="12">
    <source>
        <dbReference type="EMBL" id="AKL95441.1"/>
    </source>
</evidence>
<proteinExistence type="inferred from homology"/>
<evidence type="ECO:0000256" key="11">
    <source>
        <dbReference type="RuleBase" id="RU362031"/>
    </source>
</evidence>
<dbReference type="STRING" id="84022.CACET_c19930"/>
<keyword evidence="11" id="KW-0479">Metal-binding</keyword>
<protein>
    <recommendedName>
        <fullName evidence="11">Zinc metalloprotease</fullName>
        <ecNumber evidence="11">3.4.24.-</ecNumber>
    </recommendedName>
</protein>
<evidence type="ECO:0000256" key="3">
    <source>
        <dbReference type="ARBA" id="ARBA00007931"/>
    </source>
</evidence>
<dbReference type="KEGG" id="cace:CACET_c19930"/>
<evidence type="ECO:0000256" key="10">
    <source>
        <dbReference type="ARBA" id="ARBA00023136"/>
    </source>
</evidence>
<comment type="similarity">
    <text evidence="3 11">Belongs to the peptidase M50B family.</text>
</comment>
<dbReference type="Pfam" id="PF02163">
    <property type="entry name" value="Peptidase_M50"/>
    <property type="match status" value="1"/>
</dbReference>
<dbReference type="PANTHER" id="PTHR42837">
    <property type="entry name" value="REGULATOR OF SIGMA-E PROTEASE RSEP"/>
    <property type="match status" value="1"/>
</dbReference>
<feature type="transmembrane region" description="Helical" evidence="11">
    <location>
        <begin position="309"/>
        <end position="328"/>
    </location>
</feature>
<accession>A0A0D8I6M6</accession>
<dbReference type="InterPro" id="IPR008915">
    <property type="entry name" value="Peptidase_M50"/>
</dbReference>
<keyword evidence="5 11" id="KW-0812">Transmembrane</keyword>
<dbReference type="InterPro" id="IPR001478">
    <property type="entry name" value="PDZ"/>
</dbReference>
<keyword evidence="8 11" id="KW-1133">Transmembrane helix</keyword>
<keyword evidence="7 11" id="KW-0862">Zinc</keyword>
<dbReference type="InterPro" id="IPR041489">
    <property type="entry name" value="PDZ_6"/>
</dbReference>
<dbReference type="Proteomes" id="UP000035704">
    <property type="component" value="Chromosome"/>
</dbReference>
<dbReference type="GO" id="GO:0046872">
    <property type="term" value="F:metal ion binding"/>
    <property type="evidence" value="ECO:0007669"/>
    <property type="project" value="UniProtKB-KW"/>
</dbReference>
<gene>
    <name evidence="12" type="ORF">CACET_c19930</name>
</gene>
<dbReference type="Pfam" id="PF17820">
    <property type="entry name" value="PDZ_6"/>
    <property type="match status" value="1"/>
</dbReference>
<keyword evidence="13" id="KW-1185">Reference proteome</keyword>
<keyword evidence="6 11" id="KW-0378">Hydrolase</keyword>
<feature type="transmembrane region" description="Helical" evidence="11">
    <location>
        <begin position="263"/>
        <end position="282"/>
    </location>
</feature>
<dbReference type="CDD" id="cd23081">
    <property type="entry name" value="cpPDZ_EcRseP-like"/>
    <property type="match status" value="1"/>
</dbReference>
<evidence type="ECO:0000256" key="6">
    <source>
        <dbReference type="ARBA" id="ARBA00022801"/>
    </source>
</evidence>
<sequence length="337" mass="37650">MLKTALTAIFVFGLLVFIHELGHFSVAKMVGIKVHEFAIGMGPRLLRYKRGETDYSIRILPIGGYVKMEGEDEVSNDSRSFSKKTVGERIAVIFAGPFMNFILSILLFAIIFYNVMGTPTTRIQQVMENSPAAMAGIHENDKILSVNNVAIRDWDHLVEEINISQGETLEVELMRGNEKIQKMVKPEADESTDRFMIGIVPVTEKSVTLALRGSYEQTKMIFTEMLAFFGRLFRRQATSAEVVGPVGIISLVGQASRDGFYNVLYLAALISINLGIINLLPIPALDGSRILFLIFELFRGKPVDPDKEAFVHMVGLALLMLLMIIITYKDILTFFSS</sequence>
<evidence type="ECO:0000256" key="9">
    <source>
        <dbReference type="ARBA" id="ARBA00023049"/>
    </source>
</evidence>